<proteinExistence type="inferred from homology"/>
<dbReference type="GO" id="GO:0004519">
    <property type="term" value="F:endonuclease activity"/>
    <property type="evidence" value="ECO:0007669"/>
    <property type="project" value="UniProtKB-KW"/>
</dbReference>
<accession>A0A0W0Z510</accession>
<dbReference type="InterPro" id="IPR012933">
    <property type="entry name" value="HicA_mRNA_interferase"/>
</dbReference>
<dbReference type="RefSeq" id="WP_058513365.1">
    <property type="nucleotide sequence ID" value="NZ_CAAAIH010000053.1"/>
</dbReference>
<evidence type="ECO:0000256" key="6">
    <source>
        <dbReference type="ARBA" id="ARBA00022884"/>
    </source>
</evidence>
<keyword evidence="2" id="KW-1277">Toxin-antitoxin system</keyword>
<dbReference type="CDD" id="cd06225">
    <property type="entry name" value="HAMP"/>
    <property type="match status" value="1"/>
</dbReference>
<name>A0A0W0Z510_9GAMM</name>
<evidence type="ECO:0000256" key="1">
    <source>
        <dbReference type="ARBA" id="ARBA00006620"/>
    </source>
</evidence>
<evidence type="ECO:0000256" key="5">
    <source>
        <dbReference type="ARBA" id="ARBA00022801"/>
    </source>
</evidence>
<dbReference type="Pfam" id="PF07927">
    <property type="entry name" value="HicA_toxin"/>
    <property type="match status" value="1"/>
</dbReference>
<sequence length="61" mass="6746">MTGKEVIKTLEDHGWKVLRSKGSHYRMGKGNLRTTVPVHGKTELGRGLISTIEKQTGVKLS</sequence>
<dbReference type="GO" id="GO:0003729">
    <property type="term" value="F:mRNA binding"/>
    <property type="evidence" value="ECO:0007669"/>
    <property type="project" value="InterPro"/>
</dbReference>
<comment type="similarity">
    <text evidence="1">Belongs to the HicA mRNA interferase family.</text>
</comment>
<keyword evidence="7" id="KW-0346">Stress response</keyword>
<keyword evidence="6" id="KW-0694">RNA-binding</keyword>
<dbReference type="GO" id="GO:0016787">
    <property type="term" value="F:hydrolase activity"/>
    <property type="evidence" value="ECO:0007669"/>
    <property type="project" value="UniProtKB-KW"/>
</dbReference>
<evidence type="ECO:0000313" key="8">
    <source>
        <dbReference type="EMBL" id="KTD64233.1"/>
    </source>
</evidence>
<comment type="caution">
    <text evidence="8">The sequence shown here is derived from an EMBL/GenBank/DDBJ whole genome shotgun (WGS) entry which is preliminary data.</text>
</comment>
<evidence type="ECO:0000256" key="7">
    <source>
        <dbReference type="ARBA" id="ARBA00023016"/>
    </source>
</evidence>
<evidence type="ECO:0000256" key="4">
    <source>
        <dbReference type="ARBA" id="ARBA00022759"/>
    </source>
</evidence>
<keyword evidence="9" id="KW-1185">Reference proteome</keyword>
<gene>
    <name evidence="8" type="ORF">Lsan_0928</name>
</gene>
<keyword evidence="5" id="KW-0378">Hydrolase</keyword>
<dbReference type="AlphaFoldDB" id="A0A0W0Z510"/>
<dbReference type="OrthoDB" id="9811409at2"/>
<dbReference type="Gene3D" id="3.30.920.30">
    <property type="entry name" value="Hypothetical protein"/>
    <property type="match status" value="1"/>
</dbReference>
<evidence type="ECO:0000313" key="9">
    <source>
        <dbReference type="Proteomes" id="UP000054703"/>
    </source>
</evidence>
<dbReference type="PATRIC" id="fig|45074.5.peg.972"/>
<evidence type="ECO:0000256" key="3">
    <source>
        <dbReference type="ARBA" id="ARBA00022722"/>
    </source>
</evidence>
<reference evidence="8 9" key="1">
    <citation type="submission" date="2015-11" db="EMBL/GenBank/DDBJ databases">
        <title>Genomic analysis of 38 Legionella species identifies large and diverse effector repertoires.</title>
        <authorList>
            <person name="Burstein D."/>
            <person name="Amaro F."/>
            <person name="Zusman T."/>
            <person name="Lifshitz Z."/>
            <person name="Cohen O."/>
            <person name="Gilbert J.A."/>
            <person name="Pupko T."/>
            <person name="Shuman H.A."/>
            <person name="Segal G."/>
        </authorList>
    </citation>
    <scope>NUCLEOTIDE SEQUENCE [LARGE SCALE GENOMIC DNA]</scope>
    <source>
        <strain evidence="8 9">SC-63-C7</strain>
    </source>
</reference>
<evidence type="ECO:0000256" key="2">
    <source>
        <dbReference type="ARBA" id="ARBA00022649"/>
    </source>
</evidence>
<protein>
    <submittedName>
        <fullName evidence="8">YcfA-like protein</fullName>
    </submittedName>
</protein>
<keyword evidence="3" id="KW-0540">Nuclease</keyword>
<keyword evidence="4" id="KW-0255">Endonuclease</keyword>
<dbReference type="SUPFAM" id="SSF54786">
    <property type="entry name" value="YcfA/nrd intein domain"/>
    <property type="match status" value="1"/>
</dbReference>
<dbReference type="EMBL" id="LNYU01000023">
    <property type="protein sequence ID" value="KTD64233.1"/>
    <property type="molecule type" value="Genomic_DNA"/>
</dbReference>
<dbReference type="Proteomes" id="UP000054703">
    <property type="component" value="Unassembled WGS sequence"/>
</dbReference>
<dbReference type="InterPro" id="IPR038570">
    <property type="entry name" value="HicA_sf"/>
</dbReference>
<organism evidence="8 9">
    <name type="scientific">Legionella santicrucis</name>
    <dbReference type="NCBI Taxonomy" id="45074"/>
    <lineage>
        <taxon>Bacteria</taxon>
        <taxon>Pseudomonadati</taxon>
        <taxon>Pseudomonadota</taxon>
        <taxon>Gammaproteobacteria</taxon>
        <taxon>Legionellales</taxon>
        <taxon>Legionellaceae</taxon>
        <taxon>Legionella</taxon>
    </lineage>
</organism>